<evidence type="ECO:0000313" key="2">
    <source>
        <dbReference type="EMBL" id="MCO0832438.1"/>
    </source>
</evidence>
<evidence type="ECO:0000256" key="1">
    <source>
        <dbReference type="SAM" id="Phobius"/>
    </source>
</evidence>
<keyword evidence="1" id="KW-0812">Transmembrane</keyword>
<dbReference type="EMBL" id="JAMWYK010000005">
    <property type="protein sequence ID" value="MCO0832438.1"/>
    <property type="molecule type" value="Genomic_DNA"/>
</dbReference>
<dbReference type="Proteomes" id="UP001523234">
    <property type="component" value="Unassembled WGS sequence"/>
</dbReference>
<feature type="transmembrane region" description="Helical" evidence="1">
    <location>
        <begin position="100"/>
        <end position="119"/>
    </location>
</feature>
<protein>
    <submittedName>
        <fullName evidence="2">Uncharacterized protein</fullName>
    </submittedName>
</protein>
<evidence type="ECO:0000313" key="3">
    <source>
        <dbReference type="Proteomes" id="UP001523234"/>
    </source>
</evidence>
<comment type="caution">
    <text evidence="2">The sequence shown here is derived from an EMBL/GenBank/DDBJ whole genome shotgun (WGS) entry which is preliminary data.</text>
</comment>
<sequence>MINEKRYQNMSANEQILFEVVKELSLQMGEDTPEKPLSLSLYLFQAGSDDPDLKDKIVKATSKLLIQTDDLSKLTTADFYKVYQPLSNIFDDEADSANTIVYIVTWLGLNLMPILYPVAKELM</sequence>
<proteinExistence type="predicted"/>
<keyword evidence="1" id="KW-0472">Membrane</keyword>
<accession>A0ABT0ZR21</accession>
<gene>
    <name evidence="2" type="ORF">NFX39_05010</name>
</gene>
<organism evidence="2 3">
    <name type="scientific">Fructobacillus apis</name>
    <dbReference type="NCBI Taxonomy" id="2935017"/>
    <lineage>
        <taxon>Bacteria</taxon>
        <taxon>Bacillati</taxon>
        <taxon>Bacillota</taxon>
        <taxon>Bacilli</taxon>
        <taxon>Lactobacillales</taxon>
        <taxon>Lactobacillaceae</taxon>
        <taxon>Fructobacillus</taxon>
    </lineage>
</organism>
<name>A0ABT0ZR21_9LACO</name>
<keyword evidence="1" id="KW-1133">Transmembrane helix</keyword>
<reference evidence="2 3" key="1">
    <citation type="submission" date="2022-06" db="EMBL/GenBank/DDBJ databases">
        <title>Fructobacillus taiwanensis sp. nov., isolated from the honeybee.</title>
        <authorList>
            <person name="Chen Y.-S."/>
            <person name="Wang L.-T."/>
            <person name="Lee Y.-S."/>
            <person name="Chang Y.-C."/>
            <person name="Wu H.-C."/>
            <person name="Liao C.-Y."/>
            <person name="Chen W.-H."/>
            <person name="Deng J.-N."/>
            <person name="Wang Y.-H."/>
        </authorList>
    </citation>
    <scope>NUCLEOTIDE SEQUENCE [LARGE SCALE GENOMIC DNA]</scope>
    <source>
        <strain evidence="2 3">W13</strain>
    </source>
</reference>
<keyword evidence="3" id="KW-1185">Reference proteome</keyword>
<dbReference type="RefSeq" id="WP_252443602.1">
    <property type="nucleotide sequence ID" value="NZ_JAMWYK010000005.1"/>
</dbReference>